<dbReference type="HOGENOM" id="CLU_081811_2_3_9"/>
<dbReference type="Gene3D" id="3.40.50.20">
    <property type="match status" value="1"/>
</dbReference>
<dbReference type="KEGG" id="cle:Clole_3814"/>
<dbReference type="InterPro" id="IPR020019">
    <property type="entry name" value="AcTrfase_PglD-like"/>
</dbReference>
<dbReference type="PANTHER" id="PTHR43300:SF7">
    <property type="entry name" value="UDP-N-ACETYLBACILLOSAMINE N-ACETYLTRANSFERASE"/>
    <property type="match status" value="1"/>
</dbReference>
<keyword evidence="6" id="KW-0012">Acyltransferase</keyword>
<dbReference type="NCBIfam" id="TIGR03570">
    <property type="entry name" value="NeuD_NnaD"/>
    <property type="match status" value="1"/>
</dbReference>
<dbReference type="Pfam" id="PF00132">
    <property type="entry name" value="Hexapep"/>
    <property type="match status" value="1"/>
</dbReference>
<dbReference type="RefSeq" id="WP_013658768.1">
    <property type="nucleotide sequence ID" value="NC_015275.1"/>
</dbReference>
<dbReference type="Proteomes" id="UP000008467">
    <property type="component" value="Chromosome"/>
</dbReference>
<feature type="binding site" evidence="4">
    <location>
        <position position="74"/>
    </location>
    <ligand>
        <name>substrate</name>
    </ligand>
</feature>
<dbReference type="Pfam" id="PF17836">
    <property type="entry name" value="PglD_N"/>
    <property type="match status" value="1"/>
</dbReference>
<dbReference type="InterPro" id="IPR001451">
    <property type="entry name" value="Hexapep"/>
</dbReference>
<accession>F2JIM4</accession>
<dbReference type="EMBL" id="CP002582">
    <property type="protein sequence ID" value="ADZ85494.1"/>
    <property type="molecule type" value="Genomic_DNA"/>
</dbReference>
<organism evidence="6 7">
    <name type="scientific">Cellulosilyticum lentocellum (strain ATCC 49066 / DSM 5427 / NCIMB 11756 / RHM5)</name>
    <name type="common">Clostridium lentocellum</name>
    <dbReference type="NCBI Taxonomy" id="642492"/>
    <lineage>
        <taxon>Bacteria</taxon>
        <taxon>Bacillati</taxon>
        <taxon>Bacillota</taxon>
        <taxon>Clostridia</taxon>
        <taxon>Lachnospirales</taxon>
        <taxon>Cellulosilyticaceae</taxon>
        <taxon>Cellulosilyticum</taxon>
    </lineage>
</organism>
<dbReference type="eggNOG" id="COG0110">
    <property type="taxonomic scope" value="Bacteria"/>
</dbReference>
<feature type="active site" description="Proton acceptor" evidence="3">
    <location>
        <position position="141"/>
    </location>
</feature>
<feature type="site" description="Increases basicity of active site His" evidence="3">
    <location>
        <position position="142"/>
    </location>
</feature>
<feature type="binding site" evidence="4">
    <location>
        <position position="150"/>
    </location>
    <ligand>
        <name>acetyl-CoA</name>
        <dbReference type="ChEBI" id="CHEBI:57288"/>
    </ligand>
</feature>
<keyword evidence="7" id="KW-1185">Reference proteome</keyword>
<evidence type="ECO:0000256" key="1">
    <source>
        <dbReference type="ARBA" id="ARBA00022679"/>
    </source>
</evidence>
<dbReference type="InterPro" id="IPR041561">
    <property type="entry name" value="PglD_N"/>
</dbReference>
<evidence type="ECO:0000313" key="6">
    <source>
        <dbReference type="EMBL" id="ADZ85494.1"/>
    </source>
</evidence>
<evidence type="ECO:0000256" key="2">
    <source>
        <dbReference type="ARBA" id="ARBA00022737"/>
    </source>
</evidence>
<dbReference type="AlphaFoldDB" id="F2JIM4"/>
<dbReference type="CDD" id="cd03360">
    <property type="entry name" value="LbH_AT_putative"/>
    <property type="match status" value="1"/>
</dbReference>
<dbReference type="InterPro" id="IPR050179">
    <property type="entry name" value="Trans_hexapeptide_repeat"/>
</dbReference>
<dbReference type="GO" id="GO:0016746">
    <property type="term" value="F:acyltransferase activity"/>
    <property type="evidence" value="ECO:0007669"/>
    <property type="project" value="UniProtKB-KW"/>
</dbReference>
<dbReference type="STRING" id="642492.Clole_3814"/>
<sequence length="217" mass="22986">MKNKVLIIGAGGHARSVLDILLQNDEYEIVGCIDNAFGKREVVEGMEEIPIVGNDNALEEFRNKGIKKIFIAIGSNKLRDELYDYVSLLGFELINVISSSAYISPRAKLGNGICVMPGAVINVNAVIEDNCIINTNCSIDHDCKIGRSVHIAPGVAISGTVSIGDRTQVGTGASIIDGINVGNDAFIGAGAAVVMDIEEYALAVGVPARMIKKLKGE</sequence>
<dbReference type="PANTHER" id="PTHR43300">
    <property type="entry name" value="ACETYLTRANSFERASE"/>
    <property type="match status" value="1"/>
</dbReference>
<keyword evidence="1 6" id="KW-0808">Transferase</keyword>
<dbReference type="SUPFAM" id="SSF51161">
    <property type="entry name" value="Trimeric LpxA-like enzymes"/>
    <property type="match status" value="1"/>
</dbReference>
<evidence type="ECO:0000259" key="5">
    <source>
        <dbReference type="Pfam" id="PF17836"/>
    </source>
</evidence>
<feature type="domain" description="PglD N-terminal" evidence="5">
    <location>
        <begin position="4"/>
        <end position="85"/>
    </location>
</feature>
<dbReference type="InterPro" id="IPR011004">
    <property type="entry name" value="Trimer_LpxA-like_sf"/>
</dbReference>
<keyword evidence="2" id="KW-0677">Repeat</keyword>
<evidence type="ECO:0000256" key="3">
    <source>
        <dbReference type="PIRSR" id="PIRSR620019-1"/>
    </source>
</evidence>
<protein>
    <submittedName>
        <fullName evidence="6">Sugar O-acyltransferase, sialic acid O-acetyltransferase NeuD family</fullName>
    </submittedName>
</protein>
<evidence type="ECO:0000256" key="4">
    <source>
        <dbReference type="PIRSR" id="PIRSR620019-2"/>
    </source>
</evidence>
<reference evidence="6 7" key="1">
    <citation type="journal article" date="2011" name="J. Bacteriol.">
        <title>Complete genome sequence of the cellulose-degrading bacterium Cellulosilyticum lentocellum.</title>
        <authorList>
            <consortium name="US DOE Joint Genome Institute"/>
            <person name="Miller D.A."/>
            <person name="Suen G."/>
            <person name="Bruce D."/>
            <person name="Copeland A."/>
            <person name="Cheng J.F."/>
            <person name="Detter C."/>
            <person name="Goodwin L.A."/>
            <person name="Han C.S."/>
            <person name="Hauser L.J."/>
            <person name="Land M.L."/>
            <person name="Lapidus A."/>
            <person name="Lucas S."/>
            <person name="Meincke L."/>
            <person name="Pitluck S."/>
            <person name="Tapia R."/>
            <person name="Teshima H."/>
            <person name="Woyke T."/>
            <person name="Fox B.G."/>
            <person name="Angert E.R."/>
            <person name="Currie C.R."/>
        </authorList>
    </citation>
    <scope>NUCLEOTIDE SEQUENCE [LARGE SCALE GENOMIC DNA]</scope>
    <source>
        <strain evidence="7">ATCC 49066 / DSM 5427 / NCIMB 11756 / RHM5</strain>
    </source>
</reference>
<proteinExistence type="predicted"/>
<dbReference type="PROSITE" id="PS00101">
    <property type="entry name" value="HEXAPEP_TRANSFERASES"/>
    <property type="match status" value="1"/>
</dbReference>
<gene>
    <name evidence="6" type="ordered locus">Clole_3814</name>
</gene>
<name>F2JIM4_CELLD</name>
<dbReference type="Gene3D" id="2.160.10.10">
    <property type="entry name" value="Hexapeptide repeat proteins"/>
    <property type="match status" value="1"/>
</dbReference>
<dbReference type="InterPro" id="IPR018357">
    <property type="entry name" value="Hexapep_transf_CS"/>
</dbReference>
<evidence type="ECO:0000313" key="7">
    <source>
        <dbReference type="Proteomes" id="UP000008467"/>
    </source>
</evidence>